<dbReference type="PROSITE" id="PS51194">
    <property type="entry name" value="HELICASE_CTER"/>
    <property type="match status" value="1"/>
</dbReference>
<dbReference type="SMART" id="SM00490">
    <property type="entry name" value="HELICc"/>
    <property type="match status" value="1"/>
</dbReference>
<dbReference type="RefSeq" id="WP_113646716.1">
    <property type="nucleotide sequence ID" value="NZ_QMHN01000002.1"/>
</dbReference>
<gene>
    <name evidence="7" type="ORF">DPV69_07355</name>
</gene>
<dbReference type="InterPro" id="IPR027417">
    <property type="entry name" value="P-loop_NTPase"/>
</dbReference>
<feature type="domain" description="Helicase ATP-binding" evidence="5">
    <location>
        <begin position="153"/>
        <end position="324"/>
    </location>
</feature>
<name>A0A3S3PUB7_9SPHI</name>
<evidence type="ECO:0000256" key="1">
    <source>
        <dbReference type="ARBA" id="ARBA00022741"/>
    </source>
</evidence>
<dbReference type="GO" id="GO:0005524">
    <property type="term" value="F:ATP binding"/>
    <property type="evidence" value="ECO:0007669"/>
    <property type="project" value="UniProtKB-KW"/>
</dbReference>
<dbReference type="InterPro" id="IPR014001">
    <property type="entry name" value="Helicase_ATP-bd"/>
</dbReference>
<dbReference type="SMART" id="SM00487">
    <property type="entry name" value="DEXDc"/>
    <property type="match status" value="1"/>
</dbReference>
<evidence type="ECO:0000256" key="2">
    <source>
        <dbReference type="ARBA" id="ARBA00022801"/>
    </source>
</evidence>
<evidence type="ECO:0000259" key="6">
    <source>
        <dbReference type="PROSITE" id="PS51194"/>
    </source>
</evidence>
<evidence type="ECO:0000313" key="7">
    <source>
        <dbReference type="EMBL" id="RWU08191.1"/>
    </source>
</evidence>
<evidence type="ECO:0000259" key="5">
    <source>
        <dbReference type="PROSITE" id="PS51192"/>
    </source>
</evidence>
<dbReference type="Gene3D" id="3.40.50.300">
    <property type="entry name" value="P-loop containing nucleotide triphosphate hydrolases"/>
    <property type="match status" value="2"/>
</dbReference>
<proteinExistence type="predicted"/>
<dbReference type="GO" id="GO:0016787">
    <property type="term" value="F:hydrolase activity"/>
    <property type="evidence" value="ECO:0007669"/>
    <property type="project" value="UniProtKB-KW"/>
</dbReference>
<keyword evidence="4" id="KW-0067">ATP-binding</keyword>
<dbReference type="PROSITE" id="PS51192">
    <property type="entry name" value="HELICASE_ATP_BIND_1"/>
    <property type="match status" value="1"/>
</dbReference>
<dbReference type="PANTHER" id="PTHR47961:SF6">
    <property type="entry name" value="DNA-DIRECTED DNA POLYMERASE"/>
    <property type="match status" value="1"/>
</dbReference>
<dbReference type="Proteomes" id="UP000284120">
    <property type="component" value="Unassembled WGS sequence"/>
</dbReference>
<accession>A0A3S3PUB7</accession>
<dbReference type="AlphaFoldDB" id="A0A3S3PUB7"/>
<dbReference type="EMBL" id="SAYW01000002">
    <property type="protein sequence ID" value="RWU08191.1"/>
    <property type="molecule type" value="Genomic_DNA"/>
</dbReference>
<dbReference type="InterPro" id="IPR011545">
    <property type="entry name" value="DEAD/DEAH_box_helicase_dom"/>
</dbReference>
<keyword evidence="1" id="KW-0547">Nucleotide-binding</keyword>
<evidence type="ECO:0000313" key="8">
    <source>
        <dbReference type="Proteomes" id="UP000284120"/>
    </source>
</evidence>
<protein>
    <submittedName>
        <fullName evidence="7">DEAD/DEAH box helicase</fullName>
    </submittedName>
</protein>
<evidence type="ECO:0000256" key="3">
    <source>
        <dbReference type="ARBA" id="ARBA00022806"/>
    </source>
</evidence>
<comment type="caution">
    <text evidence="7">The sequence shown here is derived from an EMBL/GenBank/DDBJ whole genome shotgun (WGS) entry which is preliminary data.</text>
</comment>
<keyword evidence="2" id="KW-0378">Hydrolase</keyword>
<dbReference type="InterPro" id="IPR050474">
    <property type="entry name" value="Hel308_SKI2-like"/>
</dbReference>
<dbReference type="GO" id="GO:0004386">
    <property type="term" value="F:helicase activity"/>
    <property type="evidence" value="ECO:0007669"/>
    <property type="project" value="UniProtKB-KW"/>
</dbReference>
<keyword evidence="8" id="KW-1185">Reference proteome</keyword>
<feature type="domain" description="Helicase C-terminal" evidence="6">
    <location>
        <begin position="378"/>
        <end position="556"/>
    </location>
</feature>
<organism evidence="7 8">
    <name type="scientific">Pedobacter chitinilyticus</name>
    <dbReference type="NCBI Taxonomy" id="2233776"/>
    <lineage>
        <taxon>Bacteria</taxon>
        <taxon>Pseudomonadati</taxon>
        <taxon>Bacteroidota</taxon>
        <taxon>Sphingobacteriia</taxon>
        <taxon>Sphingobacteriales</taxon>
        <taxon>Sphingobacteriaceae</taxon>
        <taxon>Pedobacter</taxon>
    </lineage>
</organism>
<reference evidence="7 8" key="1">
    <citation type="submission" date="2018-06" db="EMBL/GenBank/DDBJ databases">
        <title>Pedobacter endophyticus sp. nov., an endophytic bacterium isolated from a leaf of Triticum aestivum.</title>
        <authorList>
            <person name="Zhang L."/>
        </authorList>
    </citation>
    <scope>NUCLEOTIDE SEQUENCE [LARGE SCALE GENOMIC DNA]</scope>
    <source>
        <strain evidence="7 8">CM134L-2</strain>
    </source>
</reference>
<dbReference type="OrthoDB" id="9812126at2"/>
<keyword evidence="3 7" id="KW-0347">Helicase</keyword>
<dbReference type="InterPro" id="IPR001650">
    <property type="entry name" value="Helicase_C-like"/>
</dbReference>
<dbReference type="Pfam" id="PF00270">
    <property type="entry name" value="DEAD"/>
    <property type="match status" value="1"/>
</dbReference>
<dbReference type="SUPFAM" id="SSF52540">
    <property type="entry name" value="P-loop containing nucleoside triphosphate hydrolases"/>
    <property type="match status" value="2"/>
</dbReference>
<sequence>MSEILIDKLTEEILKNEYFHNLLDRCSTSNALQNFPGLSATSWSELTDKELKDALRFADLLSNSSDSDARSYAYQIVTDLNPSFAENPFYKTVAKAVYSKLGNYPAINFLSLRNGNEAEIPFDRLLQSETKKLLQAVPFQEGLYFTDTQFKLYSRLIASSEFSFSGPTSMGKSFIIKTFIKNIIRNSPRENLVILVPTRALINQFTIDLKKDLNEDLNQFKYKVITNSNVTELTEDNFNYIMVLTPERLISFLSNDHQTPVGFLFVDEAHKLAQIKDTRSVTTYMAIEKSLFKFGRNLKLYFSSPNVSNPEIFLSLFNRNANNFFKTTESPVTQKIYFVDLIEKSIEKISKDKIVNKQLPFDDRLVDINSIISLLGRDQNNLIYNNSKTKTINTSKSFADTRKVTEDEPPEVSKAISQIREYVHPDYYLAELISKGVAYHHGKLPQLIRNIVEILYKNENVKYVFCTSTLLEGVNMPTKNLFVLNNQNGRSKLQEIDFWNLVGRAGRLNVELSGNIYCVRHDDCNWDNREKLFEKGDLTIVPTVTARIDKNLKKIEKILQEQDISGPETEQDVLKYIANIISIDTLQLKGSYQSPLITKLIEEKKDKIIELAKSKVQNINVPFGVLNGNASINISIQEKVYNQLLKAHQRGEKIVLPSSNSDQFYETCLALLEKFHQLYEWHNAEKKLRSLNSMSYYAMLMNKWISGFSLSQIIQQSLDYYETSGSTIEVDHQVYLPFEKGNIQHINIVIENIIEDLEYVLRFLLEKYFNHYYQVLIGILGEENAAENWSSLLEYGTQNRIVIALQNIGLSRHTAIAVYSKGRNHLVIEEKKLKSVDKQGLLKVFKVSSIEYDEILHML</sequence>
<evidence type="ECO:0000256" key="4">
    <source>
        <dbReference type="ARBA" id="ARBA00022840"/>
    </source>
</evidence>
<dbReference type="GO" id="GO:0003676">
    <property type="term" value="F:nucleic acid binding"/>
    <property type="evidence" value="ECO:0007669"/>
    <property type="project" value="InterPro"/>
</dbReference>
<dbReference type="PANTHER" id="PTHR47961">
    <property type="entry name" value="DNA POLYMERASE THETA, PUTATIVE (AFU_ORTHOLOGUE AFUA_1G05260)-RELATED"/>
    <property type="match status" value="1"/>
</dbReference>